<feature type="region of interest" description="Disordered" evidence="1">
    <location>
        <begin position="664"/>
        <end position="683"/>
    </location>
</feature>
<evidence type="ECO:0000313" key="4">
    <source>
        <dbReference type="EMBL" id="CAL4122760.1"/>
    </source>
</evidence>
<evidence type="ECO:0000313" key="5">
    <source>
        <dbReference type="Proteomes" id="UP001497623"/>
    </source>
</evidence>
<feature type="domain" description="DUF243" evidence="3">
    <location>
        <begin position="408"/>
        <end position="503"/>
    </location>
</feature>
<organism evidence="4 5">
    <name type="scientific">Meganyctiphanes norvegica</name>
    <name type="common">Northern krill</name>
    <name type="synonym">Thysanopoda norvegica</name>
    <dbReference type="NCBI Taxonomy" id="48144"/>
    <lineage>
        <taxon>Eukaryota</taxon>
        <taxon>Metazoa</taxon>
        <taxon>Ecdysozoa</taxon>
        <taxon>Arthropoda</taxon>
        <taxon>Crustacea</taxon>
        <taxon>Multicrustacea</taxon>
        <taxon>Malacostraca</taxon>
        <taxon>Eumalacostraca</taxon>
        <taxon>Eucarida</taxon>
        <taxon>Euphausiacea</taxon>
        <taxon>Euphausiidae</taxon>
        <taxon>Meganyctiphanes</taxon>
    </lineage>
</organism>
<protein>
    <recommendedName>
        <fullName evidence="3">DUF243 domain-containing protein</fullName>
    </recommendedName>
</protein>
<gene>
    <name evidence="4" type="ORF">MNOR_LOCUS23482</name>
</gene>
<feature type="chain" id="PRO_5043819578" description="DUF243 domain-containing protein" evidence="2">
    <location>
        <begin position="22"/>
        <end position="683"/>
    </location>
</feature>
<keyword evidence="5" id="KW-1185">Reference proteome</keyword>
<feature type="non-terminal residue" evidence="4">
    <location>
        <position position="1"/>
    </location>
</feature>
<proteinExistence type="predicted"/>
<dbReference type="GO" id="GO:0008010">
    <property type="term" value="F:structural constituent of chitin-based larval cuticle"/>
    <property type="evidence" value="ECO:0007669"/>
    <property type="project" value="TreeGrafter"/>
</dbReference>
<dbReference type="SMART" id="SM00690">
    <property type="entry name" value="DM5"/>
    <property type="match status" value="1"/>
</dbReference>
<dbReference type="Pfam" id="PF03103">
    <property type="entry name" value="DUF243"/>
    <property type="match status" value="1"/>
</dbReference>
<evidence type="ECO:0000259" key="3">
    <source>
        <dbReference type="SMART" id="SM00690"/>
    </source>
</evidence>
<keyword evidence="2" id="KW-0732">Signal</keyword>
<dbReference type="PANTHER" id="PTHR31927">
    <property type="entry name" value="FI07246P-RELATED-RELATED"/>
    <property type="match status" value="1"/>
</dbReference>
<dbReference type="GO" id="GO:0062129">
    <property type="term" value="C:chitin-based extracellular matrix"/>
    <property type="evidence" value="ECO:0007669"/>
    <property type="project" value="TreeGrafter"/>
</dbReference>
<comment type="caution">
    <text evidence="4">The sequence shown here is derived from an EMBL/GenBank/DDBJ whole genome shotgun (WGS) entry which is preliminary data.</text>
</comment>
<sequence length="683" mass="73407">PTPAMDNHLIVLCLVFSTSSAAPQQQYVPPVPPGSPSFTTQQHYVPPVPPGSLQLQNQRDFKPVSVQINNAFPSNQPLPSTTVPVQQDVISLQNNQRQSSFGLQVPQNNQGSSPISLQDVTPLQNNQGQSSFGLQVPQNNQGSSPISLQDVTPLQNNQGQSSFGLQVTQNNQNLSPISLQEMTKIISEYDQNIQNGISNLNNVNNENGNGQATINNNSFNDDLNNPSRIAGNIGHADQVIDNQGLPIIPNGSLNGIIVNNVGLNGNIDESIVNDVAGEQHFSRRNNLFVNGNIGFDVNTQTTSSSQNTANIEKNHFISGHSENTQNNGQLISNDNLHTHQNVNNNTLSSAVENSELNNKFDINQSMQDIDDKQSSVTDYVILAKQKNKGDNQCRIGLVPNARGACVQPEVTRNLFVYAAPKMSHDSRNKSADVPRPKIEYNLVFVKTPKGNYNGEPIIVPPPQQKTLVYVLSKKNANGTQEIIEVPTGSKHNPEVYYINYEEGDNPTLPGGIELEEALSAAVQPGQTVNDFPSGPLLRDDISHGNIDSTANTGSITDEINLNGIDLHETSGDIIANTLTNISNNAESFNNYQNANNQNGHNSNVDIRIITGVGSGNEFINNGAGLDTAGESVPSTADTFDGSLTESLQVPVSAVNPGNGYNARSDPFATKGEGPNFGQILPAA</sequence>
<evidence type="ECO:0000256" key="2">
    <source>
        <dbReference type="SAM" id="SignalP"/>
    </source>
</evidence>
<dbReference type="AlphaFoldDB" id="A0AAV2RDG5"/>
<evidence type="ECO:0000256" key="1">
    <source>
        <dbReference type="SAM" id="MobiDB-lite"/>
    </source>
</evidence>
<accession>A0AAV2RDG5</accession>
<dbReference type="InterPro" id="IPR004145">
    <property type="entry name" value="DUF243"/>
</dbReference>
<reference evidence="4 5" key="1">
    <citation type="submission" date="2024-05" db="EMBL/GenBank/DDBJ databases">
        <authorList>
            <person name="Wallberg A."/>
        </authorList>
    </citation>
    <scope>NUCLEOTIDE SEQUENCE [LARGE SCALE GENOMIC DNA]</scope>
</reference>
<dbReference type="PANTHER" id="PTHR31927:SF2">
    <property type="entry name" value="FI07246P-RELATED"/>
    <property type="match status" value="1"/>
</dbReference>
<feature type="non-terminal residue" evidence="4">
    <location>
        <position position="683"/>
    </location>
</feature>
<dbReference type="Proteomes" id="UP001497623">
    <property type="component" value="Unassembled WGS sequence"/>
</dbReference>
<dbReference type="EMBL" id="CAXKWB010020736">
    <property type="protein sequence ID" value="CAL4122760.1"/>
    <property type="molecule type" value="Genomic_DNA"/>
</dbReference>
<dbReference type="GO" id="GO:0040003">
    <property type="term" value="P:chitin-based cuticle development"/>
    <property type="evidence" value="ECO:0007669"/>
    <property type="project" value="TreeGrafter"/>
</dbReference>
<name>A0AAV2RDG5_MEGNR</name>
<feature type="signal peptide" evidence="2">
    <location>
        <begin position="1"/>
        <end position="21"/>
    </location>
</feature>
<feature type="region of interest" description="Disordered" evidence="1">
    <location>
        <begin position="102"/>
        <end position="145"/>
    </location>
</feature>